<accession>A0A6A4X2T7</accession>
<feature type="region of interest" description="Disordered" evidence="1">
    <location>
        <begin position="1"/>
        <end position="38"/>
    </location>
</feature>
<feature type="compositionally biased region" description="Acidic residues" evidence="1">
    <location>
        <begin position="85"/>
        <end position="98"/>
    </location>
</feature>
<organism evidence="2 3">
    <name type="scientific">Amphibalanus amphitrite</name>
    <name type="common">Striped barnacle</name>
    <name type="synonym">Balanus amphitrite</name>
    <dbReference type="NCBI Taxonomy" id="1232801"/>
    <lineage>
        <taxon>Eukaryota</taxon>
        <taxon>Metazoa</taxon>
        <taxon>Ecdysozoa</taxon>
        <taxon>Arthropoda</taxon>
        <taxon>Crustacea</taxon>
        <taxon>Multicrustacea</taxon>
        <taxon>Cirripedia</taxon>
        <taxon>Thoracica</taxon>
        <taxon>Thoracicalcarea</taxon>
        <taxon>Balanomorpha</taxon>
        <taxon>Balanoidea</taxon>
        <taxon>Balanidae</taxon>
        <taxon>Amphibalaninae</taxon>
        <taxon>Amphibalanus</taxon>
    </lineage>
</organism>
<feature type="compositionally biased region" description="Acidic residues" evidence="1">
    <location>
        <begin position="243"/>
        <end position="255"/>
    </location>
</feature>
<feature type="compositionally biased region" description="Basic and acidic residues" evidence="1">
    <location>
        <begin position="142"/>
        <end position="156"/>
    </location>
</feature>
<feature type="region of interest" description="Disordered" evidence="1">
    <location>
        <begin position="243"/>
        <end position="274"/>
    </location>
</feature>
<protein>
    <submittedName>
        <fullName evidence="2">Uncharacterized protein</fullName>
    </submittedName>
</protein>
<name>A0A6A4X2T7_AMPAM</name>
<evidence type="ECO:0000313" key="2">
    <source>
        <dbReference type="EMBL" id="KAF0308711.1"/>
    </source>
</evidence>
<evidence type="ECO:0000313" key="3">
    <source>
        <dbReference type="Proteomes" id="UP000440578"/>
    </source>
</evidence>
<dbReference type="AlphaFoldDB" id="A0A6A4X2T7"/>
<feature type="compositionally biased region" description="Polar residues" evidence="1">
    <location>
        <begin position="13"/>
        <end position="23"/>
    </location>
</feature>
<keyword evidence="3" id="KW-1185">Reference proteome</keyword>
<proteinExistence type="predicted"/>
<dbReference type="InterPro" id="IPR009072">
    <property type="entry name" value="Histone-fold"/>
</dbReference>
<sequence length="430" mass="46184">MSSFRAPELRSPVTANSSLTGMSEISLRRPVGRDSTLAPAVSAAACELSLLAGPEVSGRRRKARGSRSRVTPPGASFVDETLHEEGEDEEWEDAEEPSDERKREKGEEEELEDRGQDVETEATCAEEQMEVHHPGIIQEVDDMGHVDYEGHTRSRDGATGGDESDDLESTLVGEEGAVGRTPTGPDAAGDRRGPLDYSSINLPGVSLARASVTGDPARLSIAPGDPLASSALLNEFSGELDELDEESYYSEEEELGAGAAGPPQPPRTAAGRRPTRQERFAALFPEDADKAGAAAAPNTKAAGRRKLGALPATVRSNVRLFAVADADHKRWLKANATGLKVTADAQREFVSALEQYEQLVLAQLTQVLDGRRRVTTADVLELLRRSGVAPTVADVRRLVRTHLPLEAQRELVRVTEAGGLYPANDPLSEE</sequence>
<dbReference type="Gene3D" id="1.10.20.10">
    <property type="entry name" value="Histone, subunit A"/>
    <property type="match status" value="1"/>
</dbReference>
<dbReference type="EMBL" id="VIIS01000470">
    <property type="protein sequence ID" value="KAF0308711.1"/>
    <property type="molecule type" value="Genomic_DNA"/>
</dbReference>
<dbReference type="GO" id="GO:0046982">
    <property type="term" value="F:protein heterodimerization activity"/>
    <property type="evidence" value="ECO:0007669"/>
    <property type="project" value="InterPro"/>
</dbReference>
<feature type="region of interest" description="Disordered" evidence="1">
    <location>
        <begin position="51"/>
        <end position="195"/>
    </location>
</feature>
<dbReference type="Proteomes" id="UP000440578">
    <property type="component" value="Unassembled WGS sequence"/>
</dbReference>
<gene>
    <name evidence="2" type="ORF">FJT64_002131</name>
</gene>
<comment type="caution">
    <text evidence="2">The sequence shown here is derived from an EMBL/GenBank/DDBJ whole genome shotgun (WGS) entry which is preliminary data.</text>
</comment>
<feature type="compositionally biased region" description="Low complexity" evidence="1">
    <location>
        <begin position="256"/>
        <end position="272"/>
    </location>
</feature>
<reference evidence="2 3" key="1">
    <citation type="submission" date="2019-07" db="EMBL/GenBank/DDBJ databases">
        <title>Draft genome assembly of a fouling barnacle, Amphibalanus amphitrite (Darwin, 1854): The first reference genome for Thecostraca.</title>
        <authorList>
            <person name="Kim W."/>
        </authorList>
    </citation>
    <scope>NUCLEOTIDE SEQUENCE [LARGE SCALE GENOMIC DNA]</scope>
    <source>
        <strain evidence="2">SNU_AA5</strain>
        <tissue evidence="2">Soma without cirri and trophi</tissue>
    </source>
</reference>
<evidence type="ECO:0000256" key="1">
    <source>
        <dbReference type="SAM" id="MobiDB-lite"/>
    </source>
</evidence>